<evidence type="ECO:0000256" key="1">
    <source>
        <dbReference type="SAM" id="Phobius"/>
    </source>
</evidence>
<dbReference type="WBParaSite" id="MCU_001413-RA">
    <property type="protein sequence ID" value="MCU_001413-RA"/>
    <property type="gene ID" value="MCU_001413"/>
</dbReference>
<dbReference type="AlphaFoldDB" id="A0A5K3ELI9"/>
<proteinExistence type="predicted"/>
<keyword evidence="1" id="KW-0812">Transmembrane</keyword>
<accession>A0A5K3ELI9</accession>
<keyword evidence="1" id="KW-1133">Transmembrane helix</keyword>
<evidence type="ECO:0000313" key="2">
    <source>
        <dbReference type="WBParaSite" id="MCU_001413-RA"/>
    </source>
</evidence>
<protein>
    <submittedName>
        <fullName evidence="2">Anoctamin</fullName>
    </submittedName>
</protein>
<reference evidence="2" key="1">
    <citation type="submission" date="2019-11" db="UniProtKB">
        <authorList>
            <consortium name="WormBaseParasite"/>
        </authorList>
    </citation>
    <scope>IDENTIFICATION</scope>
</reference>
<name>A0A5K3ELI9_MESCO</name>
<keyword evidence="1" id="KW-0472">Membrane</keyword>
<sequence>MKNAATTEQTLLTNHKPEQYIRRRPSESTFLATALIICHFSIVVVSNWLPIFLEWPWERIETELAEASVV</sequence>
<organism evidence="2">
    <name type="scientific">Mesocestoides corti</name>
    <name type="common">Flatworm</name>
    <dbReference type="NCBI Taxonomy" id="53468"/>
    <lineage>
        <taxon>Eukaryota</taxon>
        <taxon>Metazoa</taxon>
        <taxon>Spiralia</taxon>
        <taxon>Lophotrochozoa</taxon>
        <taxon>Platyhelminthes</taxon>
        <taxon>Cestoda</taxon>
        <taxon>Eucestoda</taxon>
        <taxon>Cyclophyllidea</taxon>
        <taxon>Mesocestoididae</taxon>
        <taxon>Mesocestoides</taxon>
    </lineage>
</organism>
<feature type="transmembrane region" description="Helical" evidence="1">
    <location>
        <begin position="29"/>
        <end position="49"/>
    </location>
</feature>